<organism evidence="1 2">
    <name type="scientific">Halosimplex aquaticum</name>
    <dbReference type="NCBI Taxonomy" id="3026162"/>
    <lineage>
        <taxon>Archaea</taxon>
        <taxon>Methanobacteriati</taxon>
        <taxon>Methanobacteriota</taxon>
        <taxon>Stenosarchaea group</taxon>
        <taxon>Halobacteria</taxon>
        <taxon>Halobacteriales</taxon>
        <taxon>Haloarculaceae</taxon>
        <taxon>Halosimplex</taxon>
    </lineage>
</organism>
<gene>
    <name evidence="1" type="ORF">ACFQMA_13105</name>
</gene>
<dbReference type="RefSeq" id="WP_274321846.1">
    <property type="nucleotide sequence ID" value="NZ_CP118158.1"/>
</dbReference>
<proteinExistence type="predicted"/>
<sequence>MPRSLPGSTRGEIYVALGFALLLNPFVVGAFDVGDPDSYTYEPKEITFYDNGTVDRPAGVRDVDPAVACFEALPQRTCMLERAIRANGGVRYDGLSSTFLRHDYQYVYVYGEGFFAPVADDLGNDTVEYTIRPVSQSAALDSIAEPSSDASRGVRTALETGEYRTSDPLDGANELVTHDGDYYVVSMVSSRTTTGGRRTSVVALQWALGLVGAWLVLRGQRLRVMADA</sequence>
<protein>
    <recommendedName>
        <fullName evidence="3">PGF-CTERM protein</fullName>
    </recommendedName>
</protein>
<name>A0ABD5Y5Y2_9EURY</name>
<comment type="caution">
    <text evidence="1">The sequence shown here is derived from an EMBL/GenBank/DDBJ whole genome shotgun (WGS) entry which is preliminary data.</text>
</comment>
<dbReference type="Proteomes" id="UP001596432">
    <property type="component" value="Unassembled WGS sequence"/>
</dbReference>
<dbReference type="Pfam" id="PF26448">
    <property type="entry name" value="DUF8127"/>
    <property type="match status" value="1"/>
</dbReference>
<dbReference type="EMBL" id="JBHTAS010000001">
    <property type="protein sequence ID" value="MFC7140755.1"/>
    <property type="molecule type" value="Genomic_DNA"/>
</dbReference>
<dbReference type="InterPro" id="IPR058440">
    <property type="entry name" value="DUF8127"/>
</dbReference>
<dbReference type="AlphaFoldDB" id="A0ABD5Y5Y2"/>
<dbReference type="GeneID" id="78821061"/>
<evidence type="ECO:0000313" key="1">
    <source>
        <dbReference type="EMBL" id="MFC7140755.1"/>
    </source>
</evidence>
<reference evidence="1 2" key="1">
    <citation type="journal article" date="2019" name="Int. J. Syst. Evol. Microbiol.">
        <title>The Global Catalogue of Microorganisms (GCM) 10K type strain sequencing project: providing services to taxonomists for standard genome sequencing and annotation.</title>
        <authorList>
            <consortium name="The Broad Institute Genomics Platform"/>
            <consortium name="The Broad Institute Genome Sequencing Center for Infectious Disease"/>
            <person name="Wu L."/>
            <person name="Ma J."/>
        </authorList>
    </citation>
    <scope>NUCLEOTIDE SEQUENCE [LARGE SCALE GENOMIC DNA]</scope>
    <source>
        <strain evidence="1 2">XZYJT29</strain>
    </source>
</reference>
<accession>A0ABD5Y5Y2</accession>
<keyword evidence="2" id="KW-1185">Reference proteome</keyword>
<evidence type="ECO:0008006" key="3">
    <source>
        <dbReference type="Google" id="ProtNLM"/>
    </source>
</evidence>
<evidence type="ECO:0000313" key="2">
    <source>
        <dbReference type="Proteomes" id="UP001596432"/>
    </source>
</evidence>